<dbReference type="PANTHER" id="PTHR32089">
    <property type="entry name" value="METHYL-ACCEPTING CHEMOTAXIS PROTEIN MCPB"/>
    <property type="match status" value="1"/>
</dbReference>
<name>A0ABW1JJ93_9ACTN</name>
<dbReference type="InterPro" id="IPR003660">
    <property type="entry name" value="HAMP_dom"/>
</dbReference>
<dbReference type="Pfam" id="PF00672">
    <property type="entry name" value="HAMP"/>
    <property type="match status" value="1"/>
</dbReference>
<feature type="transmembrane region" description="Helical" evidence="3">
    <location>
        <begin position="213"/>
        <end position="237"/>
    </location>
</feature>
<keyword evidence="1 3" id="KW-0812">Transmembrane</keyword>
<evidence type="ECO:0000259" key="4">
    <source>
        <dbReference type="PROSITE" id="PS50885"/>
    </source>
</evidence>
<sequence length="288" mass="30197">MTSQTSPHAPTAGAATSRGGVRSLLVDRSVRTKFLLSIAFVSLVAIAVGITAAVSGAALRGSAQDLYQLQRTIVADRGTVHQDEIKARLLIAQIAAVSSIQDKETYAKKLKDNDVELDAAVARVDAAGGSRIMPTWDTFKSDFDAWRQLRDTELLPPAMAGDHARYSALLDSKSQPMIDTFVDDLDQASAALTAHSAALAKQAEDAAAAGSRAVLIALVLGLAIGLALAVWVANALVRRVRDLKVAIDAMADGDLTARATVDSADDLGQMAAALNAAQESVRVVVEQV</sequence>
<feature type="non-terminal residue" evidence="5">
    <location>
        <position position="288"/>
    </location>
</feature>
<reference evidence="6" key="1">
    <citation type="journal article" date="2019" name="Int. J. Syst. Evol. Microbiol.">
        <title>The Global Catalogue of Microorganisms (GCM) 10K type strain sequencing project: providing services to taxonomists for standard genome sequencing and annotation.</title>
        <authorList>
            <consortium name="The Broad Institute Genomics Platform"/>
            <consortium name="The Broad Institute Genome Sequencing Center for Infectious Disease"/>
            <person name="Wu L."/>
            <person name="Ma J."/>
        </authorList>
    </citation>
    <scope>NUCLEOTIDE SEQUENCE [LARGE SCALE GENOMIC DNA]</scope>
    <source>
        <strain evidence="6">KACC 14249</strain>
    </source>
</reference>
<comment type="caution">
    <text evidence="5">The sequence shown here is derived from an EMBL/GenBank/DDBJ whole genome shotgun (WGS) entry which is preliminary data.</text>
</comment>
<dbReference type="Pfam" id="PF12729">
    <property type="entry name" value="4HB_MCP_1"/>
    <property type="match status" value="1"/>
</dbReference>
<accession>A0ABW1JJ93</accession>
<protein>
    <submittedName>
        <fullName evidence="5">HAMP domain-containing protein</fullName>
    </submittedName>
</protein>
<evidence type="ECO:0000313" key="5">
    <source>
        <dbReference type="EMBL" id="MFC6008828.1"/>
    </source>
</evidence>
<feature type="domain" description="HAMP" evidence="4">
    <location>
        <begin position="234"/>
        <end position="286"/>
    </location>
</feature>
<keyword evidence="6" id="KW-1185">Reference proteome</keyword>
<organism evidence="5 6">
    <name type="scientific">Angustibacter luteus</name>
    <dbReference type="NCBI Taxonomy" id="658456"/>
    <lineage>
        <taxon>Bacteria</taxon>
        <taxon>Bacillati</taxon>
        <taxon>Actinomycetota</taxon>
        <taxon>Actinomycetes</taxon>
        <taxon>Kineosporiales</taxon>
        <taxon>Kineosporiaceae</taxon>
    </lineage>
</organism>
<dbReference type="CDD" id="cd06225">
    <property type="entry name" value="HAMP"/>
    <property type="match status" value="1"/>
</dbReference>
<evidence type="ECO:0000256" key="1">
    <source>
        <dbReference type="ARBA" id="ARBA00022692"/>
    </source>
</evidence>
<evidence type="ECO:0000256" key="3">
    <source>
        <dbReference type="SAM" id="Phobius"/>
    </source>
</evidence>
<dbReference type="SMART" id="SM00304">
    <property type="entry name" value="HAMP"/>
    <property type="match status" value="1"/>
</dbReference>
<dbReference type="PANTHER" id="PTHR32089:SF112">
    <property type="entry name" value="LYSOZYME-LIKE PROTEIN-RELATED"/>
    <property type="match status" value="1"/>
</dbReference>
<feature type="transmembrane region" description="Helical" evidence="3">
    <location>
        <begin position="34"/>
        <end position="59"/>
    </location>
</feature>
<evidence type="ECO:0000313" key="6">
    <source>
        <dbReference type="Proteomes" id="UP001596189"/>
    </source>
</evidence>
<dbReference type="Proteomes" id="UP001596189">
    <property type="component" value="Unassembled WGS sequence"/>
</dbReference>
<dbReference type="InterPro" id="IPR024478">
    <property type="entry name" value="HlyB_4HB_MCP"/>
</dbReference>
<evidence type="ECO:0000256" key="2">
    <source>
        <dbReference type="ARBA" id="ARBA00022989"/>
    </source>
</evidence>
<keyword evidence="2 3" id="KW-1133">Transmembrane helix</keyword>
<dbReference type="PROSITE" id="PS50885">
    <property type="entry name" value="HAMP"/>
    <property type="match status" value="1"/>
</dbReference>
<dbReference type="EMBL" id="JBHSRD010000007">
    <property type="protein sequence ID" value="MFC6008828.1"/>
    <property type="molecule type" value="Genomic_DNA"/>
</dbReference>
<proteinExistence type="predicted"/>
<keyword evidence="3" id="KW-0472">Membrane</keyword>
<gene>
    <name evidence="5" type="ORF">ACFQDO_16970</name>
</gene>
<dbReference type="Gene3D" id="6.10.340.10">
    <property type="match status" value="1"/>
</dbReference>
<dbReference type="SUPFAM" id="SSF158472">
    <property type="entry name" value="HAMP domain-like"/>
    <property type="match status" value="1"/>
</dbReference>